<organism evidence="1 2">
    <name type="scientific">Haloferula chungangensis</name>
    <dbReference type="NCBI Taxonomy" id="1048331"/>
    <lineage>
        <taxon>Bacteria</taxon>
        <taxon>Pseudomonadati</taxon>
        <taxon>Verrucomicrobiota</taxon>
        <taxon>Verrucomicrobiia</taxon>
        <taxon>Verrucomicrobiales</taxon>
        <taxon>Verrucomicrobiaceae</taxon>
        <taxon>Haloferula</taxon>
    </lineage>
</organism>
<gene>
    <name evidence="1" type="ORF">ACFQY0_18890</name>
</gene>
<dbReference type="SUPFAM" id="SSF158682">
    <property type="entry name" value="TerB-like"/>
    <property type="match status" value="1"/>
</dbReference>
<comment type="caution">
    <text evidence="1">The sequence shown here is derived from an EMBL/GenBank/DDBJ whole genome shotgun (WGS) entry which is preliminary data.</text>
</comment>
<dbReference type="Gene3D" id="1.10.3680.10">
    <property type="entry name" value="TerB-like"/>
    <property type="match status" value="1"/>
</dbReference>
<evidence type="ECO:0000313" key="2">
    <source>
        <dbReference type="Proteomes" id="UP001596472"/>
    </source>
</evidence>
<accession>A0ABW2LA45</accession>
<protein>
    <submittedName>
        <fullName evidence="1">Uncharacterized protein</fullName>
    </submittedName>
</protein>
<name>A0ABW2LA45_9BACT</name>
<dbReference type="InterPro" id="IPR029024">
    <property type="entry name" value="TerB-like"/>
</dbReference>
<dbReference type="RefSeq" id="WP_379715759.1">
    <property type="nucleotide sequence ID" value="NZ_JBHTBS010000014.1"/>
</dbReference>
<dbReference type="EMBL" id="JBHTBS010000014">
    <property type="protein sequence ID" value="MFC7339267.1"/>
    <property type="molecule type" value="Genomic_DNA"/>
</dbReference>
<proteinExistence type="predicted"/>
<reference evidence="2" key="1">
    <citation type="journal article" date="2019" name="Int. J. Syst. Evol. Microbiol.">
        <title>The Global Catalogue of Microorganisms (GCM) 10K type strain sequencing project: providing services to taxonomists for standard genome sequencing and annotation.</title>
        <authorList>
            <consortium name="The Broad Institute Genomics Platform"/>
            <consortium name="The Broad Institute Genome Sequencing Center for Infectious Disease"/>
            <person name="Wu L."/>
            <person name="Ma J."/>
        </authorList>
    </citation>
    <scope>NUCLEOTIDE SEQUENCE [LARGE SCALE GENOMIC DNA]</scope>
    <source>
        <strain evidence="2">CGMCC 4.1467</strain>
    </source>
</reference>
<evidence type="ECO:0000313" key="1">
    <source>
        <dbReference type="EMBL" id="MFC7339267.1"/>
    </source>
</evidence>
<keyword evidence="2" id="KW-1185">Reference proteome</keyword>
<dbReference type="Proteomes" id="UP001596472">
    <property type="component" value="Unassembled WGS sequence"/>
</dbReference>
<sequence>MGANITLGGSGFKTAAWCREAAQWLQEETDQVLSQLCLQLSYETLPELEKGPLEDELWLHPVGGIRGLTLRFFDSTVDLSLPTGSGEADWRLAAKFATFGARQGAQIHCDEEPVKPGPAGLVDLTSQFQRQWDFETSAIIQSLGQSDGATQLPVGGIIYLSIDAPLASDPNFHDRLVEKMARYSSAFLASNMVFEKDGQQFTFNVAGAIPVLVSSGTHMIAARSEAEVAAGGFKHHLPAARFFEIMGSRAENLGPLIYVPAIDPVQDADLITEILAVESAIPEGRQPSEPDSNTGLSAEEQELLDRSPIIIFLLVAAADGNIDRKELESFRKVLHSLTDLPPSMFKGILLRCLNEIQRHFSEIMSAPLNPLTLMVEIPSISAAIAKCPAEEQPAIREGLYRLAHKIASASGGFLGFGSKISKGERASLKLLASLLEVEPKSIGLS</sequence>